<dbReference type="PANTHER" id="PTHR34792">
    <property type="entry name" value="OS02G0121500 PROTEIN"/>
    <property type="match status" value="1"/>
</dbReference>
<reference evidence="1" key="1">
    <citation type="submission" date="2020-03" db="EMBL/GenBank/DDBJ databases">
        <authorList>
            <person name="Zhang R."/>
        </authorList>
    </citation>
    <scope>NUCLEOTIDE SEQUENCE</scope>
</reference>
<dbReference type="PANTHER" id="PTHR34792:SF1">
    <property type="entry name" value="OS02G0121500 PROTEIN"/>
    <property type="match status" value="1"/>
</dbReference>
<proteinExistence type="predicted"/>
<organism evidence="1">
    <name type="scientific">Populus davidiana</name>
    <dbReference type="NCBI Taxonomy" id="266767"/>
    <lineage>
        <taxon>Eukaryota</taxon>
        <taxon>Viridiplantae</taxon>
        <taxon>Streptophyta</taxon>
        <taxon>Embryophyta</taxon>
        <taxon>Tracheophyta</taxon>
        <taxon>Spermatophyta</taxon>
        <taxon>Magnoliopsida</taxon>
        <taxon>eudicotyledons</taxon>
        <taxon>Gunneridae</taxon>
        <taxon>Pentapetalae</taxon>
        <taxon>rosids</taxon>
        <taxon>fabids</taxon>
        <taxon>Malpighiales</taxon>
        <taxon>Salicaceae</taxon>
        <taxon>Saliceae</taxon>
        <taxon>Populus</taxon>
    </lineage>
</organism>
<accession>A0A6M2ENK1</accession>
<dbReference type="AlphaFoldDB" id="A0A6M2ENK1"/>
<dbReference type="InterPro" id="IPR040305">
    <property type="entry name" value="At1g75730-like"/>
</dbReference>
<evidence type="ECO:0000313" key="1">
    <source>
        <dbReference type="EMBL" id="NUU86231.1"/>
    </source>
</evidence>
<sequence>MTMNDFNGNRNGLNGATSARAIINIADKNSNQVEMGTLLQRTLQDQPQTSSASGVHNSQKQTFNFLSLSTGGSGLEANNSSSGIGKRSEQSAQLQFPYLHSHLQQQPSTLVPFPMSQTYYSSSSHPDQPAAAQQVFILAS</sequence>
<protein>
    <submittedName>
        <fullName evidence="1">Uncharacterized protein</fullName>
    </submittedName>
</protein>
<name>A0A6M2ENK1_9ROSI</name>
<dbReference type="EMBL" id="GILB01005898">
    <property type="protein sequence ID" value="NUU86231.1"/>
    <property type="molecule type" value="Transcribed_RNA"/>
</dbReference>